<dbReference type="EMBL" id="FR824075">
    <property type="protein sequence ID" value="CCA17132.1"/>
    <property type="molecule type" value="Genomic_DNA"/>
</dbReference>
<proteinExistence type="predicted"/>
<accession>F0W7N1</accession>
<feature type="compositionally biased region" description="Basic residues" evidence="1">
    <location>
        <begin position="255"/>
        <end position="269"/>
    </location>
</feature>
<dbReference type="HOGENOM" id="CLU_998969_0_0_1"/>
<feature type="region of interest" description="Disordered" evidence="1">
    <location>
        <begin position="255"/>
        <end position="279"/>
    </location>
</feature>
<dbReference type="InterPro" id="IPR029052">
    <property type="entry name" value="Metallo-depent_PP-like"/>
</dbReference>
<reference evidence="2" key="1">
    <citation type="journal article" date="2011" name="PLoS Biol.">
        <title>Gene gain and loss during evolution of obligate parasitism in the white rust pathogen of Arabidopsis thaliana.</title>
        <authorList>
            <person name="Kemen E."/>
            <person name="Gardiner A."/>
            <person name="Schultz-Larsen T."/>
            <person name="Kemen A.C."/>
            <person name="Balmuth A.L."/>
            <person name="Robert-Seilaniantz A."/>
            <person name="Bailey K."/>
            <person name="Holub E."/>
            <person name="Studholme D.J."/>
            <person name="Maclean D."/>
            <person name="Jones J.D."/>
        </authorList>
    </citation>
    <scope>NUCLEOTIDE SEQUENCE</scope>
</reference>
<organism evidence="2">
    <name type="scientific">Albugo laibachii Nc14</name>
    <dbReference type="NCBI Taxonomy" id="890382"/>
    <lineage>
        <taxon>Eukaryota</taxon>
        <taxon>Sar</taxon>
        <taxon>Stramenopiles</taxon>
        <taxon>Oomycota</taxon>
        <taxon>Peronosporomycetes</taxon>
        <taxon>Albuginales</taxon>
        <taxon>Albuginaceae</taxon>
        <taxon>Albugo</taxon>
    </lineage>
</organism>
<sequence length="279" mass="32929">MNDRQRDAVWAEFSKFDKVDIPIFAVDESQEKLNNGYEAATEYTKKGNHKKNWVSPDYAYSLEVENEKGGFQMIFLNTELDLKSSWNQYLEEDFVENEQIMYKPRNSWDLYPLKFLVGHRPLYSTFTRVSSIRDREAQTKVETVLRHKRHDVYISGHLPVMECLQDNDKFDYFIIGGGGEKVSKRKKEKNEKVEEKFAENVYGFALFEYNFAEKTEKIIYYKYESRKGGDKLQGIPKTIKHGEMLTKNRRFVKAHKEARKNARVPRRKVQSPDQGYAKS</sequence>
<name>F0W7N1_9STRA</name>
<evidence type="ECO:0000256" key="1">
    <source>
        <dbReference type="SAM" id="MobiDB-lite"/>
    </source>
</evidence>
<reference evidence="2" key="2">
    <citation type="submission" date="2011-02" db="EMBL/GenBank/DDBJ databases">
        <authorList>
            <person name="MacLean D."/>
        </authorList>
    </citation>
    <scope>NUCLEOTIDE SEQUENCE</scope>
</reference>
<protein>
    <submittedName>
        <fullName evidence="2">AlNc14C30G2836 protein</fullName>
    </submittedName>
</protein>
<dbReference type="SUPFAM" id="SSF56300">
    <property type="entry name" value="Metallo-dependent phosphatases"/>
    <property type="match status" value="1"/>
</dbReference>
<gene>
    <name evidence="2" type="primary">AlNc14C30G2836</name>
    <name evidence="2" type="ORF">ALNC14_032750</name>
</gene>
<evidence type="ECO:0000313" key="2">
    <source>
        <dbReference type="EMBL" id="CCA17132.1"/>
    </source>
</evidence>
<dbReference type="Gene3D" id="3.60.21.10">
    <property type="match status" value="1"/>
</dbReference>
<dbReference type="AlphaFoldDB" id="F0W7N1"/>